<dbReference type="EMBL" id="MDYQ01000061">
    <property type="protein sequence ID" value="PRP84515.1"/>
    <property type="molecule type" value="Genomic_DNA"/>
</dbReference>
<dbReference type="Proteomes" id="UP000241769">
    <property type="component" value="Unassembled WGS sequence"/>
</dbReference>
<proteinExistence type="predicted"/>
<sequence>MPNLSKVHITLNFSKKPCTCNKNRNANKEIGSLFGNQNLKCNLFDVPGSWPSCADWRMSDRLHMI</sequence>
<comment type="caution">
    <text evidence="1">The sequence shown here is derived from an EMBL/GenBank/DDBJ whole genome shotgun (WGS) entry which is preliminary data.</text>
</comment>
<organism evidence="1 2">
    <name type="scientific">Planoprotostelium fungivorum</name>
    <dbReference type="NCBI Taxonomy" id="1890364"/>
    <lineage>
        <taxon>Eukaryota</taxon>
        <taxon>Amoebozoa</taxon>
        <taxon>Evosea</taxon>
        <taxon>Variosea</taxon>
        <taxon>Cavosteliida</taxon>
        <taxon>Cavosteliaceae</taxon>
        <taxon>Planoprotostelium</taxon>
    </lineage>
</organism>
<reference evidence="1 2" key="1">
    <citation type="journal article" date="2018" name="Genome Biol. Evol.">
        <title>Multiple Roots of Fruiting Body Formation in Amoebozoa.</title>
        <authorList>
            <person name="Hillmann F."/>
            <person name="Forbes G."/>
            <person name="Novohradska S."/>
            <person name="Ferling I."/>
            <person name="Riege K."/>
            <person name="Groth M."/>
            <person name="Westermann M."/>
            <person name="Marz M."/>
            <person name="Spaller T."/>
            <person name="Winckler T."/>
            <person name="Schaap P."/>
            <person name="Glockner G."/>
        </authorList>
    </citation>
    <scope>NUCLEOTIDE SEQUENCE [LARGE SCALE GENOMIC DNA]</scope>
    <source>
        <strain evidence="1 2">Jena</strain>
    </source>
</reference>
<name>A0A2P6NKL9_9EUKA</name>
<gene>
    <name evidence="1" type="ORF">PROFUN_05850</name>
</gene>
<evidence type="ECO:0000313" key="1">
    <source>
        <dbReference type="EMBL" id="PRP84515.1"/>
    </source>
</evidence>
<keyword evidence="2" id="KW-1185">Reference proteome</keyword>
<dbReference type="AlphaFoldDB" id="A0A2P6NKL9"/>
<accession>A0A2P6NKL9</accession>
<evidence type="ECO:0000313" key="2">
    <source>
        <dbReference type="Proteomes" id="UP000241769"/>
    </source>
</evidence>
<dbReference type="InParanoid" id="A0A2P6NKL9"/>
<protein>
    <submittedName>
        <fullName evidence="1">Uncharacterized protein</fullName>
    </submittedName>
</protein>